<evidence type="ECO:0000256" key="4">
    <source>
        <dbReference type="ARBA" id="ARBA00023004"/>
    </source>
</evidence>
<dbReference type="PROSITE" id="PS51379">
    <property type="entry name" value="4FE4S_FER_2"/>
    <property type="match status" value="1"/>
</dbReference>
<dbReference type="GO" id="GO:0051539">
    <property type="term" value="F:4 iron, 4 sulfur cluster binding"/>
    <property type="evidence" value="ECO:0007669"/>
    <property type="project" value="UniProtKB-UniRule"/>
</dbReference>
<dbReference type="InterPro" id="IPR017896">
    <property type="entry name" value="4Fe4S_Fe-S-bd"/>
</dbReference>
<dbReference type="PIRSF" id="PIRSF000139">
    <property type="entry name" value="Glc_ox_4Fe-4S"/>
    <property type="match status" value="1"/>
</dbReference>
<evidence type="ECO:0000313" key="9">
    <source>
        <dbReference type="Proteomes" id="UP000549617"/>
    </source>
</evidence>
<dbReference type="RefSeq" id="WP_184018711.1">
    <property type="nucleotide sequence ID" value="NZ_JACIJC010000004.1"/>
</dbReference>
<dbReference type="PANTHER" id="PTHR32479:SF17">
    <property type="entry name" value="GLYCOLATE OXIDASE IRON-SULFUR SUBUNIT"/>
    <property type="match status" value="1"/>
</dbReference>
<evidence type="ECO:0000259" key="7">
    <source>
        <dbReference type="PROSITE" id="PS51379"/>
    </source>
</evidence>
<proteinExistence type="predicted"/>
<dbReference type="NCBIfam" id="NF008434">
    <property type="entry name" value="PRK11274.1"/>
    <property type="match status" value="1"/>
</dbReference>
<dbReference type="EMBL" id="JACIJC010000004">
    <property type="protein sequence ID" value="MBB5686348.1"/>
    <property type="molecule type" value="Genomic_DNA"/>
</dbReference>
<evidence type="ECO:0000256" key="6">
    <source>
        <dbReference type="PIRNR" id="PIRNR000139"/>
    </source>
</evidence>
<organism evidence="8 9">
    <name type="scientific">Sphingobium boeckii</name>
    <dbReference type="NCBI Taxonomy" id="1082345"/>
    <lineage>
        <taxon>Bacteria</taxon>
        <taxon>Pseudomonadati</taxon>
        <taxon>Pseudomonadota</taxon>
        <taxon>Alphaproteobacteria</taxon>
        <taxon>Sphingomonadales</taxon>
        <taxon>Sphingomonadaceae</taxon>
        <taxon>Sphingobium</taxon>
    </lineage>
</organism>
<dbReference type="GO" id="GO:0019154">
    <property type="term" value="F:glycolate dehydrogenase activity"/>
    <property type="evidence" value="ECO:0007669"/>
    <property type="project" value="UniProtKB-EC"/>
</dbReference>
<keyword evidence="6" id="KW-0813">Transport</keyword>
<keyword evidence="9" id="KW-1185">Reference proteome</keyword>
<dbReference type="Pfam" id="PF02754">
    <property type="entry name" value="CCG"/>
    <property type="match status" value="2"/>
</dbReference>
<dbReference type="InterPro" id="IPR012257">
    <property type="entry name" value="Glc_ox_4Fe-4S"/>
</dbReference>
<dbReference type="InterPro" id="IPR017900">
    <property type="entry name" value="4Fe4S_Fe_S_CS"/>
</dbReference>
<evidence type="ECO:0000256" key="2">
    <source>
        <dbReference type="ARBA" id="ARBA00022723"/>
    </source>
</evidence>
<comment type="cofactor">
    <cofactor evidence="6">
        <name>[4Fe-4S] cluster</name>
        <dbReference type="ChEBI" id="CHEBI:49883"/>
    </cofactor>
    <text evidence="6">Binds 2 [4Fe-4S] clusters.</text>
</comment>
<evidence type="ECO:0000313" key="8">
    <source>
        <dbReference type="EMBL" id="MBB5686348.1"/>
    </source>
</evidence>
<dbReference type="InterPro" id="IPR004017">
    <property type="entry name" value="Cys_rich_dom"/>
</dbReference>
<accession>A0A7W9AIL9</accession>
<keyword evidence="3" id="KW-0677">Repeat</keyword>
<comment type="catalytic activity">
    <reaction evidence="6">
        <text>glycolate + A = glyoxylate + AH2</text>
        <dbReference type="Rhea" id="RHEA:21264"/>
        <dbReference type="ChEBI" id="CHEBI:13193"/>
        <dbReference type="ChEBI" id="CHEBI:17499"/>
        <dbReference type="ChEBI" id="CHEBI:29805"/>
        <dbReference type="ChEBI" id="CHEBI:36655"/>
        <dbReference type="EC" id="1.1.99.14"/>
    </reaction>
</comment>
<dbReference type="Gene3D" id="1.10.1060.10">
    <property type="entry name" value="Alpha-helical ferredoxin"/>
    <property type="match status" value="1"/>
</dbReference>
<comment type="catalytic activity">
    <reaction evidence="6">
        <text>(R)-lactate + A = pyruvate + AH2</text>
        <dbReference type="Rhea" id="RHEA:15089"/>
        <dbReference type="ChEBI" id="CHEBI:13193"/>
        <dbReference type="ChEBI" id="CHEBI:15361"/>
        <dbReference type="ChEBI" id="CHEBI:16004"/>
        <dbReference type="ChEBI" id="CHEBI:17499"/>
    </reaction>
</comment>
<dbReference type="Proteomes" id="UP000549617">
    <property type="component" value="Unassembled WGS sequence"/>
</dbReference>
<keyword evidence="1 6" id="KW-0004">4Fe-4S</keyword>
<reference evidence="8 9" key="1">
    <citation type="submission" date="2020-08" db="EMBL/GenBank/DDBJ databases">
        <title>Genomic Encyclopedia of Type Strains, Phase IV (KMG-IV): sequencing the most valuable type-strain genomes for metagenomic binning, comparative biology and taxonomic classification.</title>
        <authorList>
            <person name="Goeker M."/>
        </authorList>
    </citation>
    <scope>NUCLEOTIDE SEQUENCE [LARGE SCALE GENOMIC DNA]</scope>
    <source>
        <strain evidence="8 9">DSM 25079</strain>
    </source>
</reference>
<name>A0A7W9AIL9_9SPHN</name>
<comment type="caution">
    <text evidence="8">The sequence shown here is derived from an EMBL/GenBank/DDBJ whole genome shotgun (WGS) entry which is preliminary data.</text>
</comment>
<dbReference type="Pfam" id="PF12838">
    <property type="entry name" value="Fer4_7"/>
    <property type="match status" value="1"/>
</dbReference>
<comment type="function">
    <text evidence="6">Component of a complex that catalyzes the oxidation of glycolate to glyoxylate.</text>
</comment>
<dbReference type="PROSITE" id="PS00198">
    <property type="entry name" value="4FE4S_FER_1"/>
    <property type="match status" value="1"/>
</dbReference>
<dbReference type="AlphaFoldDB" id="A0A7W9AIL9"/>
<evidence type="ECO:0000256" key="3">
    <source>
        <dbReference type="ARBA" id="ARBA00022737"/>
    </source>
</evidence>
<dbReference type="GO" id="GO:0046872">
    <property type="term" value="F:metal ion binding"/>
    <property type="evidence" value="ECO:0007669"/>
    <property type="project" value="UniProtKB-UniRule"/>
</dbReference>
<dbReference type="PANTHER" id="PTHR32479">
    <property type="entry name" value="GLYCOLATE OXIDASE IRON-SULFUR SUBUNIT"/>
    <property type="match status" value="1"/>
</dbReference>
<feature type="domain" description="4Fe-4S ferredoxin-type" evidence="7">
    <location>
        <begin position="66"/>
        <end position="95"/>
    </location>
</feature>
<dbReference type="InterPro" id="IPR009051">
    <property type="entry name" value="Helical_ferredxn"/>
</dbReference>
<dbReference type="EC" id="1.1.99.14" evidence="6"/>
<protein>
    <recommendedName>
        <fullName evidence="6">Glycolate oxidase iron-sulfur subunit</fullName>
        <ecNumber evidence="6">1.1.99.14</ecNumber>
    </recommendedName>
</protein>
<evidence type="ECO:0000256" key="1">
    <source>
        <dbReference type="ARBA" id="ARBA00022485"/>
    </source>
</evidence>
<gene>
    <name evidence="8" type="ORF">FHS49_002372</name>
</gene>
<keyword evidence="2 6" id="KW-0479">Metal-binding</keyword>
<evidence type="ECO:0000256" key="5">
    <source>
        <dbReference type="ARBA" id="ARBA00023014"/>
    </source>
</evidence>
<keyword evidence="4 6" id="KW-0408">Iron</keyword>
<keyword evidence="5 6" id="KW-0411">Iron-sulfur</keyword>
<sequence length="434" mass="47089">MKTYFTEQQIASPILQEAASEIEKCRHYGFCTATCPTYVLLGDELDSPRGRVDLIGKMLEAGGVPDPSTVKHLDRCLSCMACTTTCPTSIDYGKLIDIGREYIEENYRRPLAERALRTLIAKVLPNPALFRLSMLAASVARPFSGVLGSKLAGMIAMTKALKPQKSDFAHLERVDSSGAAGYRVALLEGCVQKVIGVQINDATIRILSRHGCEIYKPRSVGCCGSLPLHMGRGDEARALARRAVDAWHSAIVDEGVQAIIINASGCGTTIKDYGHLLKGDPDYASKAQIVADHALDISEWLVRIGIEPVAPLGLRVAYHDPCSLQHAQRVTSQPRQLLTRVGCDVVNVPERHMCCGSAGTYNMLQPEIAGRLGKRKAENISRTKPEVIATGNIGCMNQIQQYSDVPIVHFVELLDWATGGKKPVALCATALNRG</sequence>
<keyword evidence="6" id="KW-0249">Electron transport</keyword>
<dbReference type="SUPFAM" id="SSF54862">
    <property type="entry name" value="4Fe-4S ferredoxins"/>
    <property type="match status" value="1"/>
</dbReference>